<gene>
    <name evidence="1" type="ORF">VL20_6318</name>
</gene>
<organism evidence="1 2">
    <name type="scientific">Microcystis panniformis FACHB-1757</name>
    <dbReference type="NCBI Taxonomy" id="1638788"/>
    <lineage>
        <taxon>Bacteria</taxon>
        <taxon>Bacillati</taxon>
        <taxon>Cyanobacteriota</taxon>
        <taxon>Cyanophyceae</taxon>
        <taxon>Oscillatoriophycideae</taxon>
        <taxon>Chroococcales</taxon>
        <taxon>Microcystaceae</taxon>
        <taxon>Microcystis</taxon>
    </lineage>
</organism>
<dbReference type="AlphaFoldDB" id="A0A0K1SAD1"/>
<sequence>MNNLGGNPALQTLKSYDLGHELLLIGRYYLSQNFLLQGVGSVAFPGSAIRLAADNNTSPWVTLQVSLFMFF</sequence>
<evidence type="ECO:0000313" key="1">
    <source>
        <dbReference type="EMBL" id="AKV71069.1"/>
    </source>
</evidence>
<proteinExistence type="predicted"/>
<name>A0A0K1SAD1_9CHRO</name>
<dbReference type="KEGG" id="mpk:VL20_6318"/>
<dbReference type="Proteomes" id="UP000068167">
    <property type="component" value="Chromosome"/>
</dbReference>
<dbReference type="EMBL" id="CP011339">
    <property type="protein sequence ID" value="AKV71069.1"/>
    <property type="molecule type" value="Genomic_DNA"/>
</dbReference>
<accession>A0A0K1SAD1</accession>
<dbReference type="PATRIC" id="fig|1638788.3.peg.6346"/>
<protein>
    <submittedName>
        <fullName evidence="1">Uncharacterized protein</fullName>
    </submittedName>
</protein>
<evidence type="ECO:0000313" key="2">
    <source>
        <dbReference type="Proteomes" id="UP000068167"/>
    </source>
</evidence>
<reference evidence="1 2" key="1">
    <citation type="journal article" date="2016" name="Stand. Genomic Sci.">
        <title>Complete genome sequence and genomic characterization of Microcystis panniformis FACHB 1757 by third-generation sequencing.</title>
        <authorList>
            <person name="Zhang J.Y."/>
            <person name="Guan R."/>
            <person name="Zhang H.J."/>
            <person name="Li H."/>
            <person name="Xiao P."/>
            <person name="Yu G.L."/>
            <person name="Du L."/>
            <person name="Cao D.M."/>
            <person name="Zhu B.C."/>
            <person name="Li R.H."/>
            <person name="Lu Z.H."/>
        </authorList>
    </citation>
    <scope>NUCLEOTIDE SEQUENCE [LARGE SCALE GENOMIC DNA]</scope>
    <source>
        <strain evidence="1 2">FACHB-1757</strain>
    </source>
</reference>
<keyword evidence="2" id="KW-1185">Reference proteome</keyword>